<evidence type="ECO:0000313" key="1">
    <source>
        <dbReference type="EMBL" id="KRL56685.1"/>
    </source>
</evidence>
<dbReference type="SUPFAM" id="SSF51445">
    <property type="entry name" value="(Trans)glycosidases"/>
    <property type="match status" value="1"/>
</dbReference>
<sequence length="532" mass="61060">MNNAQILDAQKSFDQKLGTFIWPYSYGLTDSQKTHELLDKSFARMAELGLNYCVLGMTYANLSRDGLNNYHASTEPINQYAIESALRNDVIPIVSYGMWAMTDFDQDIFNHDQQTFLNAIAEIHCRLIRRYKGRQVLWEGLNEPDNGATPWFDNEGAIDPTRVRQIVQLNTRMAKQVKQDPAMMYFGGNLFTYPAASSDGVDYWQPYFDDGMLVDSDAFANHPYGNKYYWQGKPEFVFDKWNPATYAPIKGMPYVSTEYGYTRDEFDDTTVANYITRQSVLLDAMGYSLFTVYGFDMSGASPWSMVNADGSYNQTSTQLLNLRDKLTGYHFDHWISDKIGGLWAARYLGPNSDEKVVYWVQDSELDATITFLNGQSLSVHATNTAKITASQPVQDVLDGDFLAKTRANVIGTQETLASMQRLIMSRMNDSNVPVPDTIKIRPNGDRGTYRWLVTLPQQIESNVNAMIDWFNTKQLPWYHMPENQPMQHIQLRAVHSLWLGNRVKQIWSQNWLIVHDTLHQMQDILKQRKLVD</sequence>
<evidence type="ECO:0000313" key="2">
    <source>
        <dbReference type="Proteomes" id="UP000051999"/>
    </source>
</evidence>
<dbReference type="AlphaFoldDB" id="A0A0R1RIF4"/>
<dbReference type="InterPro" id="IPR017853">
    <property type="entry name" value="GH"/>
</dbReference>
<proteinExistence type="predicted"/>
<dbReference type="EMBL" id="AZFF01000003">
    <property type="protein sequence ID" value="KRL56685.1"/>
    <property type="molecule type" value="Genomic_DNA"/>
</dbReference>
<dbReference type="eggNOG" id="COG3664">
    <property type="taxonomic scope" value="Bacteria"/>
</dbReference>
<comment type="caution">
    <text evidence="1">The sequence shown here is derived from an EMBL/GenBank/DDBJ whole genome shotgun (WGS) entry which is preliminary data.</text>
</comment>
<dbReference type="Gene3D" id="3.20.20.80">
    <property type="entry name" value="Glycosidases"/>
    <property type="match status" value="1"/>
</dbReference>
<evidence type="ECO:0008006" key="3">
    <source>
        <dbReference type="Google" id="ProtNLM"/>
    </source>
</evidence>
<gene>
    <name evidence="1" type="ORF">FD35_GL001784</name>
</gene>
<dbReference type="Proteomes" id="UP000051999">
    <property type="component" value="Unassembled WGS sequence"/>
</dbReference>
<dbReference type="OrthoDB" id="9776971at2"/>
<accession>A0A0R1RIF4</accession>
<reference evidence="1 2" key="1">
    <citation type="journal article" date="2015" name="Genome Announc.">
        <title>Expanding the biotechnology potential of lactobacilli through comparative genomics of 213 strains and associated genera.</title>
        <authorList>
            <person name="Sun Z."/>
            <person name="Harris H.M."/>
            <person name="McCann A."/>
            <person name="Guo C."/>
            <person name="Argimon S."/>
            <person name="Zhang W."/>
            <person name="Yang X."/>
            <person name="Jeffery I.B."/>
            <person name="Cooney J.C."/>
            <person name="Kagawa T.F."/>
            <person name="Liu W."/>
            <person name="Song Y."/>
            <person name="Salvetti E."/>
            <person name="Wrobel A."/>
            <person name="Rasinkangas P."/>
            <person name="Parkhill J."/>
            <person name="Rea M.C."/>
            <person name="O'Sullivan O."/>
            <person name="Ritari J."/>
            <person name="Douillard F.P."/>
            <person name="Paul Ross R."/>
            <person name="Yang R."/>
            <person name="Briner A.E."/>
            <person name="Felis G.E."/>
            <person name="de Vos W.M."/>
            <person name="Barrangou R."/>
            <person name="Klaenhammer T.R."/>
            <person name="Caufield P.W."/>
            <person name="Cui Y."/>
            <person name="Zhang H."/>
            <person name="O'Toole P.W."/>
        </authorList>
    </citation>
    <scope>NUCLEOTIDE SEQUENCE [LARGE SCALE GENOMIC DNA]</scope>
    <source>
        <strain evidence="1 2">DSM 15814</strain>
    </source>
</reference>
<keyword evidence="2" id="KW-1185">Reference proteome</keyword>
<dbReference type="STRING" id="1114972.FD35_GL001784"/>
<organism evidence="1 2">
    <name type="scientific">Furfurilactobacillus rossiae DSM 15814</name>
    <dbReference type="NCBI Taxonomy" id="1114972"/>
    <lineage>
        <taxon>Bacteria</taxon>
        <taxon>Bacillati</taxon>
        <taxon>Bacillota</taxon>
        <taxon>Bacilli</taxon>
        <taxon>Lactobacillales</taxon>
        <taxon>Lactobacillaceae</taxon>
        <taxon>Furfurilactobacillus</taxon>
    </lineage>
</organism>
<name>A0A0R1RIF4_9LACO</name>
<dbReference type="PATRIC" id="fig|1114972.6.peg.1819"/>
<protein>
    <recommendedName>
        <fullName evidence="3">Glycoside hydrolase family 5 domain-containing protein</fullName>
    </recommendedName>
</protein>
<dbReference type="RefSeq" id="WP_017262332.1">
    <property type="nucleotide sequence ID" value="NZ_AUAW01000005.1"/>
</dbReference>